<reference evidence="10 11" key="1">
    <citation type="journal article" date="2024" name="Plant Biotechnol. J.">
        <title>Dendrobium thyrsiflorum genome and its molecular insights into genes involved in important horticultural traits.</title>
        <authorList>
            <person name="Chen B."/>
            <person name="Wang J.Y."/>
            <person name="Zheng P.J."/>
            <person name="Li K.L."/>
            <person name="Liang Y.M."/>
            <person name="Chen X.F."/>
            <person name="Zhang C."/>
            <person name="Zhao X."/>
            <person name="He X."/>
            <person name="Zhang G.Q."/>
            <person name="Liu Z.J."/>
            <person name="Xu Q."/>
        </authorList>
    </citation>
    <scope>NUCLEOTIDE SEQUENCE [LARGE SCALE GENOMIC DNA]</scope>
    <source>
        <strain evidence="10">GZMU011</strain>
    </source>
</reference>
<evidence type="ECO:0000256" key="6">
    <source>
        <dbReference type="ARBA" id="ARBA00023015"/>
    </source>
</evidence>
<evidence type="ECO:0000256" key="3">
    <source>
        <dbReference type="ARBA" id="ARBA00022543"/>
    </source>
</evidence>
<dbReference type="InterPro" id="IPR043150">
    <property type="entry name" value="Phytochrome_PHY_sf"/>
</dbReference>
<evidence type="ECO:0000256" key="8">
    <source>
        <dbReference type="ARBA" id="ARBA00023170"/>
    </source>
</evidence>
<dbReference type="Pfam" id="PF00360">
    <property type="entry name" value="PHY"/>
    <property type="match status" value="1"/>
</dbReference>
<dbReference type="AlphaFoldDB" id="A0ABD0VLF8"/>
<comment type="similarity">
    <text evidence="2">Belongs to the phytochrome family.</text>
</comment>
<comment type="caution">
    <text evidence="10">The sequence shown here is derived from an EMBL/GenBank/DDBJ whole genome shotgun (WGS) entry which is preliminary data.</text>
</comment>
<evidence type="ECO:0000313" key="10">
    <source>
        <dbReference type="EMBL" id="KAL0925784.1"/>
    </source>
</evidence>
<dbReference type="InterPro" id="IPR001294">
    <property type="entry name" value="Phytochrome"/>
</dbReference>
<gene>
    <name evidence="10" type="ORF">M5K25_004154</name>
</gene>
<evidence type="ECO:0000256" key="4">
    <source>
        <dbReference type="ARBA" id="ARBA00022606"/>
    </source>
</evidence>
<keyword evidence="6" id="KW-0805">Transcription regulation</keyword>
<keyword evidence="7" id="KW-0804">Transcription</keyword>
<dbReference type="InterPro" id="IPR029016">
    <property type="entry name" value="GAF-like_dom_sf"/>
</dbReference>
<evidence type="ECO:0000256" key="2">
    <source>
        <dbReference type="ARBA" id="ARBA00008235"/>
    </source>
</evidence>
<evidence type="ECO:0000313" key="11">
    <source>
        <dbReference type="Proteomes" id="UP001552299"/>
    </source>
</evidence>
<keyword evidence="4" id="KW-0716">Sensory transduction</keyword>
<keyword evidence="3" id="KW-0600">Photoreceptor protein</keyword>
<name>A0ABD0VLF8_DENTH</name>
<evidence type="ECO:0000256" key="1">
    <source>
        <dbReference type="ARBA" id="ARBA00002479"/>
    </source>
</evidence>
<dbReference type="SUPFAM" id="SSF55781">
    <property type="entry name" value="GAF domain-like"/>
    <property type="match status" value="1"/>
</dbReference>
<protein>
    <recommendedName>
        <fullName evidence="9">Phytochrome central region domain-containing protein</fullName>
    </recommendedName>
</protein>
<dbReference type="PRINTS" id="PR01033">
    <property type="entry name" value="PHYTOCHROME"/>
</dbReference>
<organism evidence="10 11">
    <name type="scientific">Dendrobium thyrsiflorum</name>
    <name type="common">Pinecone-like raceme dendrobium</name>
    <name type="synonym">Orchid</name>
    <dbReference type="NCBI Taxonomy" id="117978"/>
    <lineage>
        <taxon>Eukaryota</taxon>
        <taxon>Viridiplantae</taxon>
        <taxon>Streptophyta</taxon>
        <taxon>Embryophyta</taxon>
        <taxon>Tracheophyta</taxon>
        <taxon>Spermatophyta</taxon>
        <taxon>Magnoliopsida</taxon>
        <taxon>Liliopsida</taxon>
        <taxon>Asparagales</taxon>
        <taxon>Orchidaceae</taxon>
        <taxon>Epidendroideae</taxon>
        <taxon>Malaxideae</taxon>
        <taxon>Dendrobiinae</taxon>
        <taxon>Dendrobium</taxon>
    </lineage>
</organism>
<dbReference type="FunFam" id="3.30.450.270:FF:000001">
    <property type="entry name" value="Phytochrome"/>
    <property type="match status" value="1"/>
</dbReference>
<keyword evidence="8" id="KW-0675">Receptor</keyword>
<proteinExistence type="inferred from homology"/>
<dbReference type="PANTHER" id="PTHR47876">
    <property type="entry name" value="OS08G0260000 PROTEIN"/>
    <property type="match status" value="1"/>
</dbReference>
<sequence>MVHCNEARRFVPFLLRYACEFLMQVFAIHVNKEFELEKWIREKNILRTQTLLCDLLLKEPFPLGIITQTPNIMDLVICDGATLIYQNKVWRLGITLSESQITNIAYRLDECHMDSTGLSIDSLHQACYHGDLSLDDMAAARIISMDKLFWFRSPTTTDIRWARAKHDPAGMDDQRMLHPRSSFKAFLDTMKSQSWSDHEMDGIHFLKLILRGTTGKLVITGVVSGGNNFAANSGGHSGVYYDGTLPAYLPA</sequence>
<comment type="function">
    <text evidence="1">Regulatory photoreceptor which exists in two forms that are reversibly interconvertible by light: the Pr form that absorbs maximally in the red region of the spectrum and the Pfr form that absorbs maximally in the far-red region. Photoconversion of Pr to Pfr induces an array of morphogenic responses, whereas reconversion of Pfr to Pr cancels the induction of those responses. Pfr controls the expression of a number of nuclear genes including those encoding the small subunit of ribulose-bisphosphate carboxylase, chlorophyll A/B binding protein, protochlorophyllide reductase, rRNA, etc. It also controls the expression of its own gene(s) in a negative feedback fashion.</text>
</comment>
<dbReference type="Gene3D" id="3.30.450.40">
    <property type="match status" value="1"/>
</dbReference>
<evidence type="ECO:0000256" key="7">
    <source>
        <dbReference type="ARBA" id="ARBA00023163"/>
    </source>
</evidence>
<dbReference type="InterPro" id="IPR013515">
    <property type="entry name" value="Phytochrome_cen-reg"/>
</dbReference>
<dbReference type="Gene3D" id="3.30.450.270">
    <property type="match status" value="1"/>
</dbReference>
<dbReference type="PANTHER" id="PTHR47876:SF3">
    <property type="entry name" value="PHYTOCHROME 1"/>
    <property type="match status" value="1"/>
</dbReference>
<keyword evidence="5" id="KW-0157">Chromophore</keyword>
<evidence type="ECO:0000259" key="9">
    <source>
        <dbReference type="Pfam" id="PF00360"/>
    </source>
</evidence>
<dbReference type="Proteomes" id="UP001552299">
    <property type="component" value="Unassembled WGS sequence"/>
</dbReference>
<keyword evidence="11" id="KW-1185">Reference proteome</keyword>
<evidence type="ECO:0000256" key="5">
    <source>
        <dbReference type="ARBA" id="ARBA00022991"/>
    </source>
</evidence>
<dbReference type="GO" id="GO:0009881">
    <property type="term" value="F:photoreceptor activity"/>
    <property type="evidence" value="ECO:0007669"/>
    <property type="project" value="UniProtKB-KW"/>
</dbReference>
<feature type="domain" description="Phytochrome central region" evidence="9">
    <location>
        <begin position="48"/>
        <end position="212"/>
    </location>
</feature>
<dbReference type="EMBL" id="JANQDX010000004">
    <property type="protein sequence ID" value="KAL0925784.1"/>
    <property type="molecule type" value="Genomic_DNA"/>
</dbReference>
<accession>A0ABD0VLF8</accession>